<evidence type="ECO:0000256" key="3">
    <source>
        <dbReference type="ARBA" id="ARBA00022989"/>
    </source>
</evidence>
<evidence type="ECO:0000313" key="8">
    <source>
        <dbReference type="Proteomes" id="UP000242188"/>
    </source>
</evidence>
<protein>
    <submittedName>
        <fullName evidence="7">Ubiquitin-associated domain-containing protein 2</fullName>
    </submittedName>
</protein>
<dbReference type="OrthoDB" id="272778at2759"/>
<dbReference type="CDD" id="cd14305">
    <property type="entry name" value="UBA_UBAC2"/>
    <property type="match status" value="1"/>
</dbReference>
<keyword evidence="8" id="KW-1185">Reference proteome</keyword>
<dbReference type="InterPro" id="IPR035952">
    <property type="entry name" value="Rhomboid-like_sf"/>
</dbReference>
<dbReference type="GO" id="GO:0004252">
    <property type="term" value="F:serine-type endopeptidase activity"/>
    <property type="evidence" value="ECO:0007669"/>
    <property type="project" value="TreeGrafter"/>
</dbReference>
<dbReference type="PROSITE" id="PS50030">
    <property type="entry name" value="UBA"/>
    <property type="match status" value="1"/>
</dbReference>
<organism evidence="7 8">
    <name type="scientific">Mizuhopecten yessoensis</name>
    <name type="common">Japanese scallop</name>
    <name type="synonym">Patinopecten yessoensis</name>
    <dbReference type="NCBI Taxonomy" id="6573"/>
    <lineage>
        <taxon>Eukaryota</taxon>
        <taxon>Metazoa</taxon>
        <taxon>Spiralia</taxon>
        <taxon>Lophotrochozoa</taxon>
        <taxon>Mollusca</taxon>
        <taxon>Bivalvia</taxon>
        <taxon>Autobranchia</taxon>
        <taxon>Pteriomorphia</taxon>
        <taxon>Pectinida</taxon>
        <taxon>Pectinoidea</taxon>
        <taxon>Pectinidae</taxon>
        <taxon>Mizuhopecten</taxon>
    </lineage>
</organism>
<dbReference type="InterPro" id="IPR009060">
    <property type="entry name" value="UBA-like_sf"/>
</dbReference>
<keyword evidence="2 5" id="KW-0812">Transmembrane</keyword>
<dbReference type="PANTHER" id="PTHR43066:SF21">
    <property type="entry name" value="UBIQUITIN-ASSOCIATED DOMAIN-CONTAINING PROTEIN 2"/>
    <property type="match status" value="1"/>
</dbReference>
<dbReference type="InterPro" id="IPR015940">
    <property type="entry name" value="UBA"/>
</dbReference>
<comment type="subcellular location">
    <subcellularLocation>
        <location evidence="1">Membrane</location>
        <topology evidence="1">Multi-pass membrane protein</topology>
    </subcellularLocation>
</comment>
<evidence type="ECO:0000259" key="6">
    <source>
        <dbReference type="PROSITE" id="PS50030"/>
    </source>
</evidence>
<dbReference type="GO" id="GO:0016020">
    <property type="term" value="C:membrane"/>
    <property type="evidence" value="ECO:0007669"/>
    <property type="project" value="UniProtKB-SubCell"/>
</dbReference>
<feature type="domain" description="UBA" evidence="6">
    <location>
        <begin position="343"/>
        <end position="383"/>
    </location>
</feature>
<feature type="transmembrane region" description="Helical" evidence="5">
    <location>
        <begin position="129"/>
        <end position="151"/>
    </location>
</feature>
<dbReference type="InterPro" id="IPR041928">
    <property type="entry name" value="UBA_UBAC2"/>
</dbReference>
<proteinExistence type="predicted"/>
<evidence type="ECO:0000256" key="5">
    <source>
        <dbReference type="SAM" id="Phobius"/>
    </source>
</evidence>
<evidence type="ECO:0000256" key="4">
    <source>
        <dbReference type="ARBA" id="ARBA00023136"/>
    </source>
</evidence>
<gene>
    <name evidence="7" type="ORF">KP79_PYT20296</name>
</gene>
<dbReference type="STRING" id="6573.A0A210PRX1"/>
<keyword evidence="3 5" id="KW-1133">Transmembrane helix</keyword>
<dbReference type="AlphaFoldDB" id="A0A210PRX1"/>
<name>A0A210PRX1_MIZYE</name>
<evidence type="ECO:0000256" key="1">
    <source>
        <dbReference type="ARBA" id="ARBA00004141"/>
    </source>
</evidence>
<dbReference type="Pfam" id="PF00627">
    <property type="entry name" value="UBA"/>
    <property type="match status" value="1"/>
</dbReference>
<dbReference type="PANTHER" id="PTHR43066">
    <property type="entry name" value="RHOMBOID-RELATED PROTEIN"/>
    <property type="match status" value="1"/>
</dbReference>
<keyword evidence="4 5" id="KW-0472">Membrane</keyword>
<dbReference type="Proteomes" id="UP000242188">
    <property type="component" value="Unassembled WGS sequence"/>
</dbReference>
<accession>A0A210PRX1</accession>
<reference evidence="7 8" key="1">
    <citation type="journal article" date="2017" name="Nat. Ecol. Evol.">
        <title>Scallop genome provides insights into evolution of bilaterian karyotype and development.</title>
        <authorList>
            <person name="Wang S."/>
            <person name="Zhang J."/>
            <person name="Jiao W."/>
            <person name="Li J."/>
            <person name="Xun X."/>
            <person name="Sun Y."/>
            <person name="Guo X."/>
            <person name="Huan P."/>
            <person name="Dong B."/>
            <person name="Zhang L."/>
            <person name="Hu X."/>
            <person name="Sun X."/>
            <person name="Wang J."/>
            <person name="Zhao C."/>
            <person name="Wang Y."/>
            <person name="Wang D."/>
            <person name="Huang X."/>
            <person name="Wang R."/>
            <person name="Lv J."/>
            <person name="Li Y."/>
            <person name="Zhang Z."/>
            <person name="Liu B."/>
            <person name="Lu W."/>
            <person name="Hui Y."/>
            <person name="Liang J."/>
            <person name="Zhou Z."/>
            <person name="Hou R."/>
            <person name="Li X."/>
            <person name="Liu Y."/>
            <person name="Li H."/>
            <person name="Ning X."/>
            <person name="Lin Y."/>
            <person name="Zhao L."/>
            <person name="Xing Q."/>
            <person name="Dou J."/>
            <person name="Li Y."/>
            <person name="Mao J."/>
            <person name="Guo H."/>
            <person name="Dou H."/>
            <person name="Li T."/>
            <person name="Mu C."/>
            <person name="Jiang W."/>
            <person name="Fu Q."/>
            <person name="Fu X."/>
            <person name="Miao Y."/>
            <person name="Liu J."/>
            <person name="Yu Q."/>
            <person name="Li R."/>
            <person name="Liao H."/>
            <person name="Li X."/>
            <person name="Kong Y."/>
            <person name="Jiang Z."/>
            <person name="Chourrout D."/>
            <person name="Li R."/>
            <person name="Bao Z."/>
        </authorList>
    </citation>
    <scope>NUCLEOTIDE SEQUENCE [LARGE SCALE GENOMIC DNA]</scope>
    <source>
        <strain evidence="7 8">PY_sf001</strain>
    </source>
</reference>
<feature type="transmembrane region" description="Helical" evidence="5">
    <location>
        <begin position="198"/>
        <end position="227"/>
    </location>
</feature>
<comment type="caution">
    <text evidence="7">The sequence shown here is derived from an EMBL/GenBank/DDBJ whole genome shotgun (WGS) entry which is preliminary data.</text>
</comment>
<dbReference type="Gene3D" id="1.10.8.10">
    <property type="entry name" value="DNA helicase RuvA subunit, C-terminal domain"/>
    <property type="match status" value="1"/>
</dbReference>
<dbReference type="SMART" id="SM00165">
    <property type="entry name" value="UBA"/>
    <property type="match status" value="1"/>
</dbReference>
<dbReference type="SUPFAM" id="SSF46934">
    <property type="entry name" value="UBA-like"/>
    <property type="match status" value="1"/>
</dbReference>
<dbReference type="SUPFAM" id="SSF144091">
    <property type="entry name" value="Rhomboid-like"/>
    <property type="match status" value="1"/>
</dbReference>
<evidence type="ECO:0000256" key="2">
    <source>
        <dbReference type="ARBA" id="ARBA00022692"/>
    </source>
</evidence>
<sequence length="384" mass="43032">MAGDFCALWDTFPVGDVTLRHKVEFRLLILKSSMNNYMGPIHSASGFYKTPVSKGLLGVSLLSSFLLNFPLHNHRHLFLYSQAAILERHQFWRVFTSKLAYLDIKDLFVCSVLIYYFRVFERRYGSHKFASHMLATFVMGTGLEIAAAFFFKWLGFKIELLPSGPMCMVYPLFIPYHFDIPRVALGHVLGVPVTGKSFQYFLGLQLASGSVESVIVAVCGLFCGYLWRNNFMKVPTILTIPKFVASISYRVVGWALDSQVPPGDTIPMGATLELQRQEQMEQLEQQMIWQTVQQQQQQGGNVNMAENLVNGPGLFGNQIDLGGLRNRLNLGGLDPPGQPAEEPVTEENVQHLVDMGFGADRVREALQQSNNNVSAATNILLQES</sequence>
<evidence type="ECO:0000313" key="7">
    <source>
        <dbReference type="EMBL" id="OWF39243.1"/>
    </source>
</evidence>
<dbReference type="EMBL" id="NEDP02005537">
    <property type="protein sequence ID" value="OWF39243.1"/>
    <property type="molecule type" value="Genomic_DNA"/>
</dbReference>